<dbReference type="OrthoDB" id="2435874at2"/>
<reference evidence="1 2" key="1">
    <citation type="submission" date="2018-11" db="EMBL/GenBank/DDBJ databases">
        <authorList>
            <person name="Criscuolo A."/>
        </authorList>
    </citation>
    <scope>NUCLEOTIDE SEQUENCE [LARGE SCALE GENOMIC DNA]</scope>
    <source>
        <strain evidence="1">ATB-66</strain>
    </source>
</reference>
<organism evidence="1 2">
    <name type="scientific">Filibacter tadaridae</name>
    <dbReference type="NCBI Taxonomy" id="2483811"/>
    <lineage>
        <taxon>Bacteria</taxon>
        <taxon>Bacillati</taxon>
        <taxon>Bacillota</taxon>
        <taxon>Bacilli</taxon>
        <taxon>Bacillales</taxon>
        <taxon>Caryophanaceae</taxon>
        <taxon>Filibacter</taxon>
    </lineage>
</organism>
<name>A0A3P5XV86_9BACL</name>
<proteinExistence type="predicted"/>
<dbReference type="EMBL" id="UXAV01000043">
    <property type="protein sequence ID" value="VDC32004.1"/>
    <property type="molecule type" value="Genomic_DNA"/>
</dbReference>
<dbReference type="RefSeq" id="WP_124071366.1">
    <property type="nucleotide sequence ID" value="NZ_CBCRXF010000008.1"/>
</dbReference>
<evidence type="ECO:0000313" key="1">
    <source>
        <dbReference type="EMBL" id="VDC32004.1"/>
    </source>
</evidence>
<protein>
    <recommendedName>
        <fullName evidence="3">Peptidase C39-like domain-containing protein</fullName>
    </recommendedName>
</protein>
<accession>A0A3P5XV86</accession>
<keyword evidence="2" id="KW-1185">Reference proteome</keyword>
<dbReference type="Proteomes" id="UP000270468">
    <property type="component" value="Unassembled WGS sequence"/>
</dbReference>
<dbReference type="AlphaFoldDB" id="A0A3P5XV86"/>
<sequence length="171" mass="19752">MKTILNVNGTSQFDDSIKKSLQSSACGPVTAFVMMQHLLPNSFSHSVNDLYRILGGTKIGLFKRRFIHNMQKTLGPKWHVAACTIEDVKREINDGRLVAAKFDKWFAFRWRGDYDFDYHWVPIIGFEQRGNDVILAIHDNGGRDRESRIRHISFNRNQKVLSFVKIRPAES</sequence>
<gene>
    <name evidence="1" type="ORF">FILTAD_02551</name>
</gene>
<evidence type="ECO:0008006" key="3">
    <source>
        <dbReference type="Google" id="ProtNLM"/>
    </source>
</evidence>
<evidence type="ECO:0000313" key="2">
    <source>
        <dbReference type="Proteomes" id="UP000270468"/>
    </source>
</evidence>